<comment type="caution">
    <text evidence="1">The sequence shown here is derived from an EMBL/GenBank/DDBJ whole genome shotgun (WGS) entry which is preliminary data.</text>
</comment>
<proteinExistence type="predicted"/>
<dbReference type="Proteomes" id="UP001489719">
    <property type="component" value="Unassembled WGS sequence"/>
</dbReference>
<accession>A0ACC3TTP6</accession>
<organism evidence="1 2">
    <name type="scientific">Lipomyces orientalis</name>
    <dbReference type="NCBI Taxonomy" id="1233043"/>
    <lineage>
        <taxon>Eukaryota</taxon>
        <taxon>Fungi</taxon>
        <taxon>Dikarya</taxon>
        <taxon>Ascomycota</taxon>
        <taxon>Saccharomycotina</taxon>
        <taxon>Lipomycetes</taxon>
        <taxon>Lipomycetales</taxon>
        <taxon>Lipomycetaceae</taxon>
        <taxon>Lipomyces</taxon>
    </lineage>
</organism>
<keyword evidence="2" id="KW-1185">Reference proteome</keyword>
<reference evidence="2" key="1">
    <citation type="journal article" date="2024" name="Front. Bioeng. Biotechnol.">
        <title>Genome-scale model development and genomic sequencing of the oleaginous clade Lipomyces.</title>
        <authorList>
            <person name="Czajka J.J."/>
            <person name="Han Y."/>
            <person name="Kim J."/>
            <person name="Mondo S.J."/>
            <person name="Hofstad B.A."/>
            <person name="Robles A."/>
            <person name="Haridas S."/>
            <person name="Riley R."/>
            <person name="LaButti K."/>
            <person name="Pangilinan J."/>
            <person name="Andreopoulos W."/>
            <person name="Lipzen A."/>
            <person name="Yan J."/>
            <person name="Wang M."/>
            <person name="Ng V."/>
            <person name="Grigoriev I.V."/>
            <person name="Spatafora J.W."/>
            <person name="Magnuson J.K."/>
            <person name="Baker S.E."/>
            <person name="Pomraning K.R."/>
        </authorList>
    </citation>
    <scope>NUCLEOTIDE SEQUENCE [LARGE SCALE GENOMIC DNA]</scope>
    <source>
        <strain evidence="2">CBS 10300</strain>
    </source>
</reference>
<name>A0ACC3TTP6_9ASCO</name>
<dbReference type="EMBL" id="MU970049">
    <property type="protein sequence ID" value="KAK9324534.1"/>
    <property type="molecule type" value="Genomic_DNA"/>
</dbReference>
<evidence type="ECO:0000313" key="2">
    <source>
        <dbReference type="Proteomes" id="UP001489719"/>
    </source>
</evidence>
<gene>
    <name evidence="1" type="ORF">V1517DRAFT_317297</name>
</gene>
<sequence>MDDYSEQLYAAKSSAYQARRATAAGRHDIRDYVYDADNDDDDDGAAAEPAYLRYHRGSVGRASAPRNLLNAVELAALPDLVVGGGGSAGSDDGTIGKGKQDADDGDMVDVDIDDSYSDSSSGEHGFRPEVYPIVSSAMVYAIQADVPPATGEDSQSDAVDTRPQKHGEGQSVARRVGGDSDSVKSWEAGDDGTVAGSSHGAAKPPANNARDQVSDDRADGSSSQSYTYSYPYYYEPESSHALDGKDLGEHRPILDRQPSPASVLQGEVSQLDADVIIASYFNESDSSDSDEVINVFRTTSLPPSPPASPPLVESPTALPLLLADNSVEDQVDCVDALEVDLAGQPPEPTPTVAEQHSIYNTVPVASRVSGLRSVSSGSATTSYENAATFQSITQGFQPFAHGQSHDESSMFKSAQVPDVAYGGRSRSSSGRQVFSTISINQTQDLLGRPAEDVHGKISDGDGSDEQTPTTATKPCLAISLPDDDHEPATVRIRSRNLSVSSSSSVSSADEDKENRSPAILVTPPPSPMHPATFGSLRNRRIRPGGGGVISPTSPFADVTLKPIHLHSKEPIFLSSSAKSGGKDTESFHKGAMRRASDGWRQQLVDGSLARILKHATEAINVATQKDSIQELESWLSEYVDVVIGVSSTFVVVGAILVGALSFADDTGRDYFGVKTLTYNCALQATTYRDVHECLVHIRLPSIFPLLGVTASSSALHWFVITDLYFWAVLGCFASIPPLIAITGFALLCVAYGALVVLLASEKFLRWILGMTKRLMLEQMDVADVMTDIIDGTDEGLFGDL</sequence>
<protein>
    <submittedName>
        <fullName evidence="1">Uncharacterized protein</fullName>
    </submittedName>
</protein>
<evidence type="ECO:0000313" key="1">
    <source>
        <dbReference type="EMBL" id="KAK9324534.1"/>
    </source>
</evidence>